<sequence length="156" mass="17501">MARAWSLPAALFLQTFDTLSSFSTLSGPACPSSHCSLSRRLFSHLIRSGSHLPVFCSLSRARAYHLPCWHCWNRRGPILQAPWDWDPAQRGHGPAIHTSRTHTTHPHYTSTYRRSIGDDCFSSRDDDPRTWAASKRPPGDPLVICCPAIHGRLLSD</sequence>
<dbReference type="Proteomes" id="UP000770015">
    <property type="component" value="Unassembled WGS sequence"/>
</dbReference>
<name>A0A9P8V4L4_9PEZI</name>
<keyword evidence="3" id="KW-1185">Reference proteome</keyword>
<accession>A0A9P8V4L4</accession>
<keyword evidence="1" id="KW-0732">Signal</keyword>
<organism evidence="2 3">
    <name type="scientific">Plectosphaerella plurivora</name>
    <dbReference type="NCBI Taxonomy" id="936078"/>
    <lineage>
        <taxon>Eukaryota</taxon>
        <taxon>Fungi</taxon>
        <taxon>Dikarya</taxon>
        <taxon>Ascomycota</taxon>
        <taxon>Pezizomycotina</taxon>
        <taxon>Sordariomycetes</taxon>
        <taxon>Hypocreomycetidae</taxon>
        <taxon>Glomerellales</taxon>
        <taxon>Plectosphaerellaceae</taxon>
        <taxon>Plectosphaerella</taxon>
    </lineage>
</organism>
<gene>
    <name evidence="2" type="ORF">F5X68DRAFT_40916</name>
</gene>
<feature type="chain" id="PRO_5040439048" description="Secreted protein" evidence="1">
    <location>
        <begin position="22"/>
        <end position="156"/>
    </location>
</feature>
<reference evidence="2" key="1">
    <citation type="journal article" date="2021" name="Nat. Commun.">
        <title>Genetic determinants of endophytism in the Arabidopsis root mycobiome.</title>
        <authorList>
            <person name="Mesny F."/>
            <person name="Miyauchi S."/>
            <person name="Thiergart T."/>
            <person name="Pickel B."/>
            <person name="Atanasova L."/>
            <person name="Karlsson M."/>
            <person name="Huettel B."/>
            <person name="Barry K.W."/>
            <person name="Haridas S."/>
            <person name="Chen C."/>
            <person name="Bauer D."/>
            <person name="Andreopoulos W."/>
            <person name="Pangilinan J."/>
            <person name="LaButti K."/>
            <person name="Riley R."/>
            <person name="Lipzen A."/>
            <person name="Clum A."/>
            <person name="Drula E."/>
            <person name="Henrissat B."/>
            <person name="Kohler A."/>
            <person name="Grigoriev I.V."/>
            <person name="Martin F.M."/>
            <person name="Hacquard S."/>
        </authorList>
    </citation>
    <scope>NUCLEOTIDE SEQUENCE</scope>
    <source>
        <strain evidence="2">MPI-SDFR-AT-0117</strain>
    </source>
</reference>
<dbReference type="EMBL" id="JAGSXJ010000026">
    <property type="protein sequence ID" value="KAH6673943.1"/>
    <property type="molecule type" value="Genomic_DNA"/>
</dbReference>
<proteinExistence type="predicted"/>
<evidence type="ECO:0000256" key="1">
    <source>
        <dbReference type="SAM" id="SignalP"/>
    </source>
</evidence>
<dbReference type="AlphaFoldDB" id="A0A9P8V4L4"/>
<protein>
    <recommendedName>
        <fullName evidence="4">Secreted protein</fullName>
    </recommendedName>
</protein>
<evidence type="ECO:0008006" key="4">
    <source>
        <dbReference type="Google" id="ProtNLM"/>
    </source>
</evidence>
<evidence type="ECO:0000313" key="3">
    <source>
        <dbReference type="Proteomes" id="UP000770015"/>
    </source>
</evidence>
<evidence type="ECO:0000313" key="2">
    <source>
        <dbReference type="EMBL" id="KAH6673943.1"/>
    </source>
</evidence>
<feature type="signal peptide" evidence="1">
    <location>
        <begin position="1"/>
        <end position="21"/>
    </location>
</feature>
<comment type="caution">
    <text evidence="2">The sequence shown here is derived from an EMBL/GenBank/DDBJ whole genome shotgun (WGS) entry which is preliminary data.</text>
</comment>